<accession>A0A502IMM7</accession>
<dbReference type="Proteomes" id="UP000319432">
    <property type="component" value="Chromosome"/>
</dbReference>
<dbReference type="InterPro" id="IPR011990">
    <property type="entry name" value="TPR-like_helical_dom_sf"/>
</dbReference>
<name>A0A502IMM7_BRELA</name>
<protein>
    <submittedName>
        <fullName evidence="1">DNA-binding protein</fullName>
    </submittedName>
</protein>
<keyword evidence="1" id="KW-0238">DNA-binding</keyword>
<evidence type="ECO:0000313" key="1">
    <source>
        <dbReference type="EMBL" id="QDX95366.1"/>
    </source>
</evidence>
<dbReference type="OrthoDB" id="2470416at2"/>
<reference evidence="1 2" key="1">
    <citation type="submission" date="2018-11" db="EMBL/GenBank/DDBJ databases">
        <title>Phylogenetic determinants of toxin gene distribution in genomes of Brevibacillus laterosporus.</title>
        <authorList>
            <person name="Glare T.R."/>
            <person name="Durrant A."/>
            <person name="Berry C."/>
            <person name="Palma L."/>
            <person name="Ormskirk M."/>
            <person name="Cox M.O."/>
        </authorList>
    </citation>
    <scope>NUCLEOTIDE SEQUENCE [LARGE SCALE GENOMIC DNA]</scope>
    <source>
        <strain evidence="1 2">1821L</strain>
    </source>
</reference>
<sequence>MVGSNHVMVRSIRSEIEYRIKSYNYTLSKLSELTNINAGHLSGFLKGNPIRALTVHQLNAIGRAFGEPTGWLYDLYVEECFQRGKVSKRRVRPYLVQCAEIGRHDCIQLVISQLLEDPKNIEVLFAVAEQLFYKGKQKESAYFYQLVIDNERNSHSERAVMSQYRLFRSLLGTNAEENGKAVIRFEPFRKRLSENYQLDALLQLANVSFTLHKWKEVEKYADELRELVTLVYDNEQNRQKSNRKGEPLKTERHLVVYYGQAYLLKSESLEKQGLYREANEYAAGYADLGWFENLDDVGQKEVQKFRLWAQANRYTFDLLLGLTDILPDYIAFLDEHPKEILAGLVTIVESANKYDFSIDNLLERFSEEIRCFDQYQDTINVERHLRFRYQLAIYQFQNERFHNGIVDILRCLALSTAMNDQKNFIRCVTLFEAHRYHATLQQKQDYKKIMEEVRNDESLFAFAGNDLWVV</sequence>
<proteinExistence type="predicted"/>
<dbReference type="EMBL" id="CP033464">
    <property type="protein sequence ID" value="QDX95366.1"/>
    <property type="molecule type" value="Genomic_DNA"/>
</dbReference>
<dbReference type="SUPFAM" id="SSF48452">
    <property type="entry name" value="TPR-like"/>
    <property type="match status" value="1"/>
</dbReference>
<keyword evidence="2" id="KW-1185">Reference proteome</keyword>
<organism evidence="1 2">
    <name type="scientific">Brevibacillus laterosporus</name>
    <name type="common">Bacillus laterosporus</name>
    <dbReference type="NCBI Taxonomy" id="1465"/>
    <lineage>
        <taxon>Bacteria</taxon>
        <taxon>Bacillati</taxon>
        <taxon>Bacillota</taxon>
        <taxon>Bacilli</taxon>
        <taxon>Bacillales</taxon>
        <taxon>Paenibacillaceae</taxon>
        <taxon>Brevibacillus</taxon>
    </lineage>
</organism>
<dbReference type="AlphaFoldDB" id="A0A502IMM7"/>
<dbReference type="GO" id="GO:0003677">
    <property type="term" value="F:DNA binding"/>
    <property type="evidence" value="ECO:0007669"/>
    <property type="project" value="UniProtKB-KW"/>
</dbReference>
<evidence type="ECO:0000313" key="2">
    <source>
        <dbReference type="Proteomes" id="UP000319432"/>
    </source>
</evidence>
<gene>
    <name evidence="1" type="ORF">EEL30_25625</name>
</gene>